<dbReference type="Pfam" id="PF00069">
    <property type="entry name" value="Pkinase"/>
    <property type="match status" value="1"/>
</dbReference>
<dbReference type="InParanoid" id="G4YFH9"/>
<protein>
    <recommendedName>
        <fullName evidence="2">Protein kinase domain-containing protein</fullName>
    </recommendedName>
</protein>
<accession>G4YFH9</accession>
<evidence type="ECO:0000313" key="3">
    <source>
        <dbReference type="EMBL" id="EGZ26964.1"/>
    </source>
</evidence>
<dbReference type="PANTHER" id="PTHR44329:SF214">
    <property type="entry name" value="PROTEIN KINASE DOMAIN-CONTAINING PROTEIN"/>
    <property type="match status" value="1"/>
</dbReference>
<keyword evidence="4" id="KW-1185">Reference proteome</keyword>
<dbReference type="Proteomes" id="UP000002640">
    <property type="component" value="Unassembled WGS sequence"/>
</dbReference>
<dbReference type="InterPro" id="IPR008271">
    <property type="entry name" value="Ser/Thr_kinase_AS"/>
</dbReference>
<dbReference type="InterPro" id="IPR000719">
    <property type="entry name" value="Prot_kinase_dom"/>
</dbReference>
<dbReference type="GeneID" id="20644537"/>
<evidence type="ECO:0000313" key="4">
    <source>
        <dbReference type="Proteomes" id="UP000002640"/>
    </source>
</evidence>
<feature type="chain" id="PRO_5003471222" description="Protein kinase domain-containing protein" evidence="1">
    <location>
        <begin position="19"/>
        <end position="421"/>
    </location>
</feature>
<dbReference type="EMBL" id="JH159151">
    <property type="protein sequence ID" value="EGZ26964.1"/>
    <property type="molecule type" value="Genomic_DNA"/>
</dbReference>
<dbReference type="PROSITE" id="PS50011">
    <property type="entry name" value="PROTEIN_KINASE_DOM"/>
    <property type="match status" value="1"/>
</dbReference>
<dbReference type="RefSeq" id="XP_009514239.1">
    <property type="nucleotide sequence ID" value="XM_009515944.1"/>
</dbReference>
<organism evidence="3 4">
    <name type="scientific">Phytophthora sojae (strain P6497)</name>
    <name type="common">Soybean stem and root rot agent</name>
    <name type="synonym">Phytophthora megasperma f. sp. glycines</name>
    <dbReference type="NCBI Taxonomy" id="1094619"/>
    <lineage>
        <taxon>Eukaryota</taxon>
        <taxon>Sar</taxon>
        <taxon>Stramenopiles</taxon>
        <taxon>Oomycota</taxon>
        <taxon>Peronosporomycetes</taxon>
        <taxon>Peronosporales</taxon>
        <taxon>Peronosporaceae</taxon>
        <taxon>Phytophthora</taxon>
    </lineage>
</organism>
<dbReference type="SMART" id="SM00220">
    <property type="entry name" value="S_TKc"/>
    <property type="match status" value="1"/>
</dbReference>
<dbReference type="AlphaFoldDB" id="G4YFH9"/>
<dbReference type="GO" id="GO:0004674">
    <property type="term" value="F:protein serine/threonine kinase activity"/>
    <property type="evidence" value="ECO:0007669"/>
    <property type="project" value="TreeGrafter"/>
</dbReference>
<feature type="signal peptide" evidence="1">
    <location>
        <begin position="1"/>
        <end position="18"/>
    </location>
</feature>
<sequence>MASLSLIVALFSLLEFQACVVEDMKFQLTSYYLAHECEGAPNRVDAEVGGSSLDECTSTSFHGWGSTSYNSSSDYKELLDEVYERVAYVLVEAFEEDCTTLRDAIAFPRSGRCEQILSGEQRNGTAVYVLAQLTTHLSFNIQYFTDNEWLSPLQKSVALTRYIQSDDSDVDSTQLDSLECDGHYYSWSYYGAIRADSHSYSGSDGVGSEDELNSTLELQRGQFMEGGDLRTLLDGYEATHHPIGIDRENATIALHVCHALTYMHTLPAPVIHRDLKSRNILLNAQYEAKLADFGISREHVDDMMTAGVGTSLWMAPEVMMGEQYDCKADMFSFGVVLAELDVHSRPYSHAKKTKRDPDGRRLLDSILLQQVAMGLLSVEFSQSTPTSIADLGRACVALDPEQRPTAAEALYKLHIALEESL</sequence>
<dbReference type="PANTHER" id="PTHR44329">
    <property type="entry name" value="SERINE/THREONINE-PROTEIN KINASE TNNI3K-RELATED"/>
    <property type="match status" value="1"/>
</dbReference>
<keyword evidence="1" id="KW-0732">Signal</keyword>
<evidence type="ECO:0000256" key="1">
    <source>
        <dbReference type="SAM" id="SignalP"/>
    </source>
</evidence>
<dbReference type="SUPFAM" id="SSF56112">
    <property type="entry name" value="Protein kinase-like (PK-like)"/>
    <property type="match status" value="1"/>
</dbReference>
<feature type="domain" description="Protein kinase" evidence="2">
    <location>
        <begin position="128"/>
        <end position="417"/>
    </location>
</feature>
<gene>
    <name evidence="3" type="ORF">PHYSODRAFT_320832</name>
</gene>
<dbReference type="PROSITE" id="PS00108">
    <property type="entry name" value="PROTEIN_KINASE_ST"/>
    <property type="match status" value="1"/>
</dbReference>
<evidence type="ECO:0000259" key="2">
    <source>
        <dbReference type="PROSITE" id="PS50011"/>
    </source>
</evidence>
<dbReference type="SMR" id="G4YFH9"/>
<reference evidence="3 4" key="1">
    <citation type="journal article" date="2006" name="Science">
        <title>Phytophthora genome sequences uncover evolutionary origins and mechanisms of pathogenesis.</title>
        <authorList>
            <person name="Tyler B.M."/>
            <person name="Tripathy S."/>
            <person name="Zhang X."/>
            <person name="Dehal P."/>
            <person name="Jiang R.H."/>
            <person name="Aerts A."/>
            <person name="Arredondo F.D."/>
            <person name="Baxter L."/>
            <person name="Bensasson D."/>
            <person name="Beynon J.L."/>
            <person name="Chapman J."/>
            <person name="Damasceno C.M."/>
            <person name="Dorrance A.E."/>
            <person name="Dou D."/>
            <person name="Dickerman A.W."/>
            <person name="Dubchak I.L."/>
            <person name="Garbelotto M."/>
            <person name="Gijzen M."/>
            <person name="Gordon S.G."/>
            <person name="Govers F."/>
            <person name="Grunwald N.J."/>
            <person name="Huang W."/>
            <person name="Ivors K.L."/>
            <person name="Jones R.W."/>
            <person name="Kamoun S."/>
            <person name="Krampis K."/>
            <person name="Lamour K.H."/>
            <person name="Lee M.K."/>
            <person name="McDonald W.H."/>
            <person name="Medina M."/>
            <person name="Meijer H.J."/>
            <person name="Nordberg E.K."/>
            <person name="Maclean D.J."/>
            <person name="Ospina-Giraldo M.D."/>
            <person name="Morris P.F."/>
            <person name="Phuntumart V."/>
            <person name="Putnam N.H."/>
            <person name="Rash S."/>
            <person name="Rose J.K."/>
            <person name="Sakihama Y."/>
            <person name="Salamov A.A."/>
            <person name="Savidor A."/>
            <person name="Scheuring C.F."/>
            <person name="Smith B.M."/>
            <person name="Sobral B.W."/>
            <person name="Terry A."/>
            <person name="Torto-Alalibo T.A."/>
            <person name="Win J."/>
            <person name="Xu Z."/>
            <person name="Zhang H."/>
            <person name="Grigoriev I.V."/>
            <person name="Rokhsar D.S."/>
            <person name="Boore J.L."/>
        </authorList>
    </citation>
    <scope>NUCLEOTIDE SEQUENCE [LARGE SCALE GENOMIC DNA]</scope>
    <source>
        <strain evidence="3 4">P6497</strain>
    </source>
</reference>
<proteinExistence type="predicted"/>
<dbReference type="STRING" id="1094619.G4YFH9"/>
<dbReference type="Gene3D" id="1.10.510.10">
    <property type="entry name" value="Transferase(Phosphotransferase) domain 1"/>
    <property type="match status" value="1"/>
</dbReference>
<dbReference type="KEGG" id="psoj:PHYSODRAFT_320832"/>
<dbReference type="InterPro" id="IPR051681">
    <property type="entry name" value="Ser/Thr_Kinases-Pseudokinases"/>
</dbReference>
<dbReference type="GO" id="GO:0005524">
    <property type="term" value="F:ATP binding"/>
    <property type="evidence" value="ECO:0007669"/>
    <property type="project" value="InterPro"/>
</dbReference>
<dbReference type="InterPro" id="IPR011009">
    <property type="entry name" value="Kinase-like_dom_sf"/>
</dbReference>
<name>G4YFH9_PHYSP</name>